<proteinExistence type="predicted"/>
<evidence type="ECO:0000313" key="2">
    <source>
        <dbReference type="Proteomes" id="UP000646827"/>
    </source>
</evidence>
<name>A0A8H7RX36_9FUNG</name>
<dbReference type="EMBL" id="JAEPRB010000296">
    <property type="protein sequence ID" value="KAG2217471.1"/>
    <property type="molecule type" value="Genomic_DNA"/>
</dbReference>
<dbReference type="Proteomes" id="UP000646827">
    <property type="component" value="Unassembled WGS sequence"/>
</dbReference>
<sequence>MAIEVVINEYTSCIAQFLKEKENTLLHCNLKKVKILKKTAAKSIDIPFIRAKFIKDTRKDIVDLVLEQEITEAVPSTSTLSSPSKKQRVSSNEMLATLVNHDGKNPVVDLASITNKSSHYSYKKKLMSRYGLKLKYALTIDEHDVLTRLSSGKDLNTLILLRNELFSWPDDSISPSEDRS</sequence>
<reference evidence="1 2" key="1">
    <citation type="submission" date="2020-12" db="EMBL/GenBank/DDBJ databases">
        <title>Metabolic potential, ecology and presence of endohyphal bacteria is reflected in genomic diversity of Mucoromycotina.</title>
        <authorList>
            <person name="Muszewska A."/>
            <person name="Okrasinska A."/>
            <person name="Steczkiewicz K."/>
            <person name="Drgas O."/>
            <person name="Orlowska M."/>
            <person name="Perlinska-Lenart U."/>
            <person name="Aleksandrzak-Piekarczyk T."/>
            <person name="Szatraj K."/>
            <person name="Zielenkiewicz U."/>
            <person name="Pilsyk S."/>
            <person name="Malc E."/>
            <person name="Mieczkowski P."/>
            <person name="Kruszewska J.S."/>
            <person name="Biernat P."/>
            <person name="Pawlowska J."/>
        </authorList>
    </citation>
    <scope>NUCLEOTIDE SEQUENCE [LARGE SCALE GENOMIC DNA]</scope>
    <source>
        <strain evidence="1 2">CBS 142.35</strain>
    </source>
</reference>
<accession>A0A8H7RX36</accession>
<gene>
    <name evidence="1" type="ORF">INT45_011907</name>
</gene>
<dbReference type="AlphaFoldDB" id="A0A8H7RX36"/>
<keyword evidence="2" id="KW-1185">Reference proteome</keyword>
<protein>
    <submittedName>
        <fullName evidence="1">Uncharacterized protein</fullName>
    </submittedName>
</protein>
<evidence type="ECO:0000313" key="1">
    <source>
        <dbReference type="EMBL" id="KAG2217471.1"/>
    </source>
</evidence>
<comment type="caution">
    <text evidence="1">The sequence shown here is derived from an EMBL/GenBank/DDBJ whole genome shotgun (WGS) entry which is preliminary data.</text>
</comment>
<organism evidence="1 2">
    <name type="scientific">Circinella minor</name>
    <dbReference type="NCBI Taxonomy" id="1195481"/>
    <lineage>
        <taxon>Eukaryota</taxon>
        <taxon>Fungi</taxon>
        <taxon>Fungi incertae sedis</taxon>
        <taxon>Mucoromycota</taxon>
        <taxon>Mucoromycotina</taxon>
        <taxon>Mucoromycetes</taxon>
        <taxon>Mucorales</taxon>
        <taxon>Lichtheimiaceae</taxon>
        <taxon>Circinella</taxon>
    </lineage>
</organism>